<feature type="compositionally biased region" description="Polar residues" evidence="9">
    <location>
        <begin position="26"/>
        <end position="65"/>
    </location>
</feature>
<dbReference type="Pfam" id="PF02038">
    <property type="entry name" value="ATP1G1_PLM_MAT8"/>
    <property type="match status" value="1"/>
</dbReference>
<keyword evidence="5 8" id="KW-1133">Transmembrane helix</keyword>
<dbReference type="AlphaFoldDB" id="A0A671TWV1"/>
<feature type="compositionally biased region" description="Low complexity" evidence="9">
    <location>
        <begin position="125"/>
        <end position="144"/>
    </location>
</feature>
<dbReference type="GO" id="GO:0043269">
    <property type="term" value="P:regulation of monoatomic ion transport"/>
    <property type="evidence" value="ECO:0007669"/>
    <property type="project" value="InterPro"/>
</dbReference>
<evidence type="ECO:0000256" key="1">
    <source>
        <dbReference type="ARBA" id="ARBA00004167"/>
    </source>
</evidence>
<comment type="similarity">
    <text evidence="2 8">Belongs to the FXYD family.</text>
</comment>
<keyword evidence="4 8" id="KW-0812">Transmembrane</keyword>
<dbReference type="Ensembl" id="ENSSAUT00010005531.1">
    <property type="protein sequence ID" value="ENSSAUP00010005132.1"/>
    <property type="gene ID" value="ENSSAUG00010002593.1"/>
</dbReference>
<comment type="subcellular location">
    <subcellularLocation>
        <location evidence="1">Membrane</location>
        <topology evidence="1">Single-pass membrane protein</topology>
    </subcellularLocation>
</comment>
<evidence type="ECO:0000256" key="5">
    <source>
        <dbReference type="ARBA" id="ARBA00022989"/>
    </source>
</evidence>
<evidence type="ECO:0000256" key="7">
    <source>
        <dbReference type="ARBA" id="ARBA00023136"/>
    </source>
</evidence>
<dbReference type="PANTHER" id="PTHR14132:SF23">
    <property type="entry name" value="FXYD DOMAIN-CONTAINING ION TRANSPORT REGULATOR"/>
    <property type="match status" value="1"/>
</dbReference>
<dbReference type="PROSITE" id="PS01310">
    <property type="entry name" value="FXYD"/>
    <property type="match status" value="1"/>
</dbReference>
<accession>A0A671TWV1</accession>
<evidence type="ECO:0000313" key="10">
    <source>
        <dbReference type="Ensembl" id="ENSSAUP00010005132.1"/>
    </source>
</evidence>
<dbReference type="InterPro" id="IPR000272">
    <property type="entry name" value="Ion-transport_regulator_FXYD"/>
</dbReference>
<evidence type="ECO:0000256" key="6">
    <source>
        <dbReference type="ARBA" id="ARBA00023065"/>
    </source>
</evidence>
<keyword evidence="6 8" id="KW-0406">Ion transport</keyword>
<organism evidence="10 11">
    <name type="scientific">Sparus aurata</name>
    <name type="common">Gilthead sea bream</name>
    <dbReference type="NCBI Taxonomy" id="8175"/>
    <lineage>
        <taxon>Eukaryota</taxon>
        <taxon>Metazoa</taxon>
        <taxon>Chordata</taxon>
        <taxon>Craniata</taxon>
        <taxon>Vertebrata</taxon>
        <taxon>Euteleostomi</taxon>
        <taxon>Actinopterygii</taxon>
        <taxon>Neopterygii</taxon>
        <taxon>Teleostei</taxon>
        <taxon>Neoteleostei</taxon>
        <taxon>Acanthomorphata</taxon>
        <taxon>Eupercaria</taxon>
        <taxon>Spariformes</taxon>
        <taxon>Sparidae</taxon>
        <taxon>Sparus</taxon>
    </lineage>
</organism>
<dbReference type="GO" id="GO:0006811">
    <property type="term" value="P:monoatomic ion transport"/>
    <property type="evidence" value="ECO:0007669"/>
    <property type="project" value="UniProtKB-KW"/>
</dbReference>
<dbReference type="PANTHER" id="PTHR14132">
    <property type="entry name" value="SODIUM/POTASSIUM-TRANSPORTING ATPASE SUBUNIT GAMMA"/>
    <property type="match status" value="1"/>
</dbReference>
<keyword evidence="7 8" id="KW-0472">Membrane</keyword>
<dbReference type="InParanoid" id="A0A671TWV1"/>
<feature type="compositionally biased region" description="Basic and acidic residues" evidence="9">
    <location>
        <begin position="114"/>
        <end position="124"/>
    </location>
</feature>
<dbReference type="GO" id="GO:0016020">
    <property type="term" value="C:membrane"/>
    <property type="evidence" value="ECO:0007669"/>
    <property type="project" value="UniProtKB-SubCell"/>
</dbReference>
<evidence type="ECO:0000256" key="3">
    <source>
        <dbReference type="ARBA" id="ARBA00022448"/>
    </source>
</evidence>
<keyword evidence="11" id="KW-1185">Reference proteome</keyword>
<reference evidence="10" key="3">
    <citation type="submission" date="2025-09" db="UniProtKB">
        <authorList>
            <consortium name="Ensembl"/>
        </authorList>
    </citation>
    <scope>IDENTIFICATION</scope>
</reference>
<evidence type="ECO:0000256" key="2">
    <source>
        <dbReference type="ARBA" id="ARBA00005948"/>
    </source>
</evidence>
<gene>
    <name evidence="10" type="primary">fxyd5</name>
</gene>
<feature type="compositionally biased region" description="Polar residues" evidence="9">
    <location>
        <begin position="81"/>
        <end position="111"/>
    </location>
</feature>
<reference evidence="10" key="1">
    <citation type="submission" date="2021-04" db="EMBL/GenBank/DDBJ databases">
        <authorList>
            <consortium name="Wellcome Sanger Institute Data Sharing"/>
        </authorList>
    </citation>
    <scope>NUCLEOTIDE SEQUENCE [LARGE SCALE GENOMIC DNA]</scope>
</reference>
<evidence type="ECO:0000256" key="8">
    <source>
        <dbReference type="RuleBase" id="RU364131"/>
    </source>
</evidence>
<dbReference type="GO" id="GO:0017080">
    <property type="term" value="F:sodium channel regulator activity"/>
    <property type="evidence" value="ECO:0007669"/>
    <property type="project" value="TreeGrafter"/>
</dbReference>
<dbReference type="GeneTree" id="ENSGT00940000180166"/>
<keyword evidence="3 8" id="KW-0813">Transport</keyword>
<reference evidence="10" key="2">
    <citation type="submission" date="2025-08" db="UniProtKB">
        <authorList>
            <consortium name="Ensembl"/>
        </authorList>
    </citation>
    <scope>IDENTIFICATION</scope>
</reference>
<protein>
    <recommendedName>
        <fullName evidence="8">FXYD domain-containing ion transport regulator</fullName>
    </recommendedName>
</protein>
<dbReference type="InterPro" id="IPR047297">
    <property type="entry name" value="FXYD_motif"/>
</dbReference>
<sequence>QLAHQPLRSDIQRKSIVDGEAESVEPGTSQDGYEVSRAQSSTLADETSEGSNIANPATVPTSATPTGRRVAGRVTREADSSPETSRVELTTAKQNITFKPGSVITTPSAMTSEAPKEATTKAETKLTPTTASTVTSSPSTTTKTTQKDVGSEDDAFTYDYKSLRQAGLAIAAFLFVLGIMVIGCGRVCRLPKCHKKSSQSYHVVPTS</sequence>
<feature type="region of interest" description="Disordered" evidence="9">
    <location>
        <begin position="1"/>
        <end position="149"/>
    </location>
</feature>
<dbReference type="Proteomes" id="UP000472265">
    <property type="component" value="Chromosome 17"/>
</dbReference>
<evidence type="ECO:0000256" key="9">
    <source>
        <dbReference type="SAM" id="MobiDB-lite"/>
    </source>
</evidence>
<dbReference type="CDD" id="cd20323">
    <property type="entry name" value="FXYD_FXYD5"/>
    <property type="match status" value="1"/>
</dbReference>
<name>A0A671TWV1_SPAAU</name>
<evidence type="ECO:0000313" key="11">
    <source>
        <dbReference type="Proteomes" id="UP000472265"/>
    </source>
</evidence>
<feature type="transmembrane region" description="Helical" evidence="8">
    <location>
        <begin position="166"/>
        <end position="188"/>
    </location>
</feature>
<dbReference type="Gene3D" id="1.20.5.780">
    <property type="entry name" value="Single helix bin"/>
    <property type="match status" value="1"/>
</dbReference>
<evidence type="ECO:0000256" key="4">
    <source>
        <dbReference type="ARBA" id="ARBA00022692"/>
    </source>
</evidence>
<proteinExistence type="inferred from homology"/>